<sequence length="66" mass="7246">MSDEIPGVKEALAAQRAVELIAPNATKRNIERADTHDARRFEITNFTAEYADGSTVYAPRIVVDLG</sequence>
<evidence type="ECO:0000313" key="1">
    <source>
        <dbReference type="EMBL" id="SHX42981.1"/>
    </source>
</evidence>
<organism evidence="1 2">
    <name type="scientific">Mycobacteroides abscessus subsp. bolletii</name>
    <dbReference type="NCBI Taxonomy" id="319705"/>
    <lineage>
        <taxon>Bacteria</taxon>
        <taxon>Bacillati</taxon>
        <taxon>Actinomycetota</taxon>
        <taxon>Actinomycetes</taxon>
        <taxon>Mycobacteriales</taxon>
        <taxon>Mycobacteriaceae</taxon>
        <taxon>Mycobacteroides</taxon>
        <taxon>Mycobacteroides abscessus</taxon>
    </lineage>
</organism>
<evidence type="ECO:0000313" key="2">
    <source>
        <dbReference type="Proteomes" id="UP000185183"/>
    </source>
</evidence>
<dbReference type="AlphaFoldDB" id="A0A9Q7SEY4"/>
<name>A0A9Q7SEY4_9MYCO</name>
<accession>A0A9Q7SEY4</accession>
<dbReference type="EMBL" id="FSFA01000003">
    <property type="protein sequence ID" value="SHX42981.1"/>
    <property type="molecule type" value="Genomic_DNA"/>
</dbReference>
<dbReference type="Proteomes" id="UP000185183">
    <property type="component" value="Unassembled WGS sequence"/>
</dbReference>
<comment type="caution">
    <text evidence="1">The sequence shown here is derived from an EMBL/GenBank/DDBJ whole genome shotgun (WGS) entry which is preliminary data.</text>
</comment>
<dbReference type="RefSeq" id="WP_074357509.1">
    <property type="nucleotide sequence ID" value="NZ_FSCP01000001.1"/>
</dbReference>
<protein>
    <submittedName>
        <fullName evidence="1">Uncharacterized protein</fullName>
    </submittedName>
</protein>
<reference evidence="1 2" key="1">
    <citation type="submission" date="2016-11" db="EMBL/GenBank/DDBJ databases">
        <authorList>
            <consortium name="Pathogen Informatics"/>
        </authorList>
    </citation>
    <scope>NUCLEOTIDE SEQUENCE [LARGE SCALE GENOMIC DNA]</scope>
    <source>
        <strain evidence="1 2">968</strain>
    </source>
</reference>
<proteinExistence type="predicted"/>
<gene>
    <name evidence="1" type="ORF">SAMEA2275694_02626</name>
</gene>